<reference evidence="1 2" key="1">
    <citation type="submission" date="2015-11" db="EMBL/GenBank/DDBJ databases">
        <title>Genomic analysis of 38 Legionella species identifies large and diverse effector repertoires.</title>
        <authorList>
            <person name="Burstein D."/>
            <person name="Amaro F."/>
            <person name="Zusman T."/>
            <person name="Lifshitz Z."/>
            <person name="Cohen O."/>
            <person name="Gilbert J.A."/>
            <person name="Pupko T."/>
            <person name="Shuman H.A."/>
            <person name="Segal G."/>
        </authorList>
    </citation>
    <scope>NUCLEOTIDE SEQUENCE [LARGE SCALE GENOMIC DNA]</scope>
    <source>
        <strain evidence="1 2">Mt.St.Helens-9</strain>
    </source>
</reference>
<dbReference type="OrthoDB" id="6174582at2"/>
<dbReference type="EMBL" id="LNYX01000007">
    <property type="protein sequence ID" value="KTD65357.1"/>
    <property type="molecule type" value="Genomic_DNA"/>
</dbReference>
<proteinExistence type="predicted"/>
<evidence type="ECO:0000313" key="1">
    <source>
        <dbReference type="EMBL" id="KTD65357.1"/>
    </source>
</evidence>
<dbReference type="PATRIC" id="fig|452.5.peg.738"/>
<gene>
    <name evidence="1" type="primary">lvrA_1</name>
    <name evidence="1" type="ORF">Lspi_0674</name>
</gene>
<dbReference type="AlphaFoldDB" id="A0A0W0Z8B7"/>
<dbReference type="RefSeq" id="WP_058482623.1">
    <property type="nucleotide sequence ID" value="NZ_CAAAII010000002.1"/>
</dbReference>
<protein>
    <submittedName>
        <fullName evidence="1">Legionella vir region protein</fullName>
    </submittedName>
</protein>
<keyword evidence="2" id="KW-1185">Reference proteome</keyword>
<dbReference type="STRING" id="452.Lspi_0674"/>
<name>A0A0W0Z8B7_LEGSP</name>
<organism evidence="1 2">
    <name type="scientific">Legionella spiritensis</name>
    <dbReference type="NCBI Taxonomy" id="452"/>
    <lineage>
        <taxon>Bacteria</taxon>
        <taxon>Pseudomonadati</taxon>
        <taxon>Pseudomonadota</taxon>
        <taxon>Gammaproteobacteria</taxon>
        <taxon>Legionellales</taxon>
        <taxon>Legionellaceae</taxon>
        <taxon>Legionella</taxon>
    </lineage>
</organism>
<comment type="caution">
    <text evidence="1">The sequence shown here is derived from an EMBL/GenBank/DDBJ whole genome shotgun (WGS) entry which is preliminary data.</text>
</comment>
<accession>A0A0W0Z8B7</accession>
<dbReference type="Proteomes" id="UP000054877">
    <property type="component" value="Unassembled WGS sequence"/>
</dbReference>
<evidence type="ECO:0000313" key="2">
    <source>
        <dbReference type="Proteomes" id="UP000054877"/>
    </source>
</evidence>
<sequence>MDFVINEQELEALCGLPHIQQLVYLRGIRPYMDIKTGVAGIRRRISHQSISEQLYIEPHQGIKSQRFSRDQVRRAVAGLARAGLIEVQSDDMQLILKCLFASRHYSVQNKAAINPPQKATINPPEQGLVNTGLSEGEALKAVTPQPVKATIPLNNDNYFIYLNTRFEDFWAIYPLKKARQKAWEVFQTLNPTDELITQILTALKTQIQFTNRQQQQGHWVAPWKYPANWLAQHCWQDELVMDQPKENHHAAHQTNRTKQPASDAFWDACKEGFDEHEEAADDNVIAFPKLGIQS</sequence>